<feature type="chain" id="PRO_5032527551" evidence="1">
    <location>
        <begin position="22"/>
        <end position="93"/>
    </location>
</feature>
<feature type="signal peptide" evidence="1">
    <location>
        <begin position="1"/>
        <end position="21"/>
    </location>
</feature>
<proteinExistence type="predicted"/>
<dbReference type="EMBL" id="CAJOAZ010002547">
    <property type="protein sequence ID" value="CAF3938892.1"/>
    <property type="molecule type" value="Genomic_DNA"/>
</dbReference>
<sequence>MMLIVRSLIILLVGFSTIVHGVHFRGGTITWRPLNNTPSGSTVAVQMRERWSWNRITYPCDDATIALHGTLGGGSYVYGVSGSYGSWTPMNTA</sequence>
<evidence type="ECO:0000256" key="1">
    <source>
        <dbReference type="SAM" id="SignalP"/>
    </source>
</evidence>
<organism evidence="2 3">
    <name type="scientific">Adineta steineri</name>
    <dbReference type="NCBI Taxonomy" id="433720"/>
    <lineage>
        <taxon>Eukaryota</taxon>
        <taxon>Metazoa</taxon>
        <taxon>Spiralia</taxon>
        <taxon>Gnathifera</taxon>
        <taxon>Rotifera</taxon>
        <taxon>Eurotatoria</taxon>
        <taxon>Bdelloidea</taxon>
        <taxon>Adinetida</taxon>
        <taxon>Adinetidae</taxon>
        <taxon>Adineta</taxon>
    </lineage>
</organism>
<protein>
    <submittedName>
        <fullName evidence="2">Uncharacterized protein</fullName>
    </submittedName>
</protein>
<dbReference type="AlphaFoldDB" id="A0A819K2M4"/>
<evidence type="ECO:0000313" key="2">
    <source>
        <dbReference type="EMBL" id="CAF3938892.1"/>
    </source>
</evidence>
<name>A0A819K2M4_9BILA</name>
<evidence type="ECO:0000313" key="3">
    <source>
        <dbReference type="Proteomes" id="UP000663844"/>
    </source>
</evidence>
<dbReference type="Proteomes" id="UP000663844">
    <property type="component" value="Unassembled WGS sequence"/>
</dbReference>
<gene>
    <name evidence="2" type="ORF">OXD698_LOCUS26014</name>
</gene>
<keyword evidence="1" id="KW-0732">Signal</keyword>
<reference evidence="2" key="1">
    <citation type="submission" date="2021-02" db="EMBL/GenBank/DDBJ databases">
        <authorList>
            <person name="Nowell W R."/>
        </authorList>
    </citation>
    <scope>NUCLEOTIDE SEQUENCE</scope>
</reference>
<feature type="non-terminal residue" evidence="2">
    <location>
        <position position="1"/>
    </location>
</feature>
<accession>A0A819K2M4</accession>
<comment type="caution">
    <text evidence="2">The sequence shown here is derived from an EMBL/GenBank/DDBJ whole genome shotgun (WGS) entry which is preliminary data.</text>
</comment>